<evidence type="ECO:0000256" key="1">
    <source>
        <dbReference type="SAM" id="MobiDB-lite"/>
    </source>
</evidence>
<evidence type="ECO:0000313" key="3">
    <source>
        <dbReference type="Proteomes" id="UP000016927"/>
    </source>
</evidence>
<dbReference type="Proteomes" id="UP000016927">
    <property type="component" value="Unassembled WGS sequence"/>
</dbReference>
<reference evidence="2 3" key="1">
    <citation type="journal article" date="2013" name="BMC Genomics">
        <title>Comparative genomics of parasitic silkworm microsporidia reveal an association between genome expansion and host adaptation.</title>
        <authorList>
            <person name="Pan G."/>
            <person name="Xu J."/>
            <person name="Li T."/>
            <person name="Xia Q."/>
            <person name="Liu S.L."/>
            <person name="Zhang G."/>
            <person name="Li S."/>
            <person name="Li C."/>
            <person name="Liu H."/>
            <person name="Yang L."/>
            <person name="Liu T."/>
            <person name="Zhang X."/>
            <person name="Wu Z."/>
            <person name="Fan W."/>
            <person name="Dang X."/>
            <person name="Xiang H."/>
            <person name="Tao M."/>
            <person name="Li Y."/>
            <person name="Hu J."/>
            <person name="Li Z."/>
            <person name="Lin L."/>
            <person name="Luo J."/>
            <person name="Geng L."/>
            <person name="Wang L."/>
            <person name="Long M."/>
            <person name="Wan Y."/>
            <person name="He N."/>
            <person name="Zhang Z."/>
            <person name="Lu C."/>
            <person name="Keeling P.J."/>
            <person name="Wang J."/>
            <person name="Xiang Z."/>
            <person name="Zhou Z."/>
        </authorList>
    </citation>
    <scope>NUCLEOTIDE SEQUENCE [LARGE SCALE GENOMIC DNA]</scope>
    <source>
        <strain evidence="3">CQ1 / CVCC 102059</strain>
    </source>
</reference>
<feature type="region of interest" description="Disordered" evidence="1">
    <location>
        <begin position="1"/>
        <end position="62"/>
    </location>
</feature>
<evidence type="ECO:0000313" key="2">
    <source>
        <dbReference type="EMBL" id="EOB12939.1"/>
    </source>
</evidence>
<proteinExistence type="predicted"/>
<sequence length="165" mass="18456">MQRTDYPDAPQRGAGSREALPDAEDNPAKAQQRQANHGQAAEERRQQIAESAQKAAAQAENDDLFWPQQIGIAPGVRAAEQRSEVLEANHQPGPKGAKPHHIMNIAWQYRQRQANGQVAGKVKNHDRDNPQIEAQSIKRRFGDGFGHRVPPDFYNCVSFLPRHTL</sequence>
<dbReference type="VEuPathDB" id="MicrosporidiaDB:NBO_303g0001"/>
<dbReference type="HOGENOM" id="CLU_1611272_0_0_1"/>
<gene>
    <name evidence="2" type="ORF">NBO_303g0001</name>
</gene>
<protein>
    <submittedName>
        <fullName evidence="2">Uncharacterized protein</fullName>
    </submittedName>
</protein>
<dbReference type="AlphaFoldDB" id="R0M4N3"/>
<dbReference type="EMBL" id="KB909211">
    <property type="protein sequence ID" value="EOB12939.1"/>
    <property type="molecule type" value="Genomic_DNA"/>
</dbReference>
<name>R0M4N3_NOSB1</name>
<feature type="compositionally biased region" description="Low complexity" evidence="1">
    <location>
        <begin position="48"/>
        <end position="59"/>
    </location>
</feature>
<organism evidence="2 3">
    <name type="scientific">Nosema bombycis (strain CQ1 / CVCC 102059)</name>
    <name type="common">Microsporidian parasite</name>
    <name type="synonym">Pebrine of silkworm</name>
    <dbReference type="NCBI Taxonomy" id="578461"/>
    <lineage>
        <taxon>Eukaryota</taxon>
        <taxon>Fungi</taxon>
        <taxon>Fungi incertae sedis</taxon>
        <taxon>Microsporidia</taxon>
        <taxon>Nosematidae</taxon>
        <taxon>Nosema</taxon>
    </lineage>
</organism>
<accession>R0M4N3</accession>
<keyword evidence="3" id="KW-1185">Reference proteome</keyword>